<dbReference type="AlphaFoldDB" id="A0A743PJ59"/>
<sequence>MKHPLLELIKLMFILAVTFSIGMVVSIWVITREPISLDVYIKYGVIGAIVGLWGGAGAWLIFYLQIRRYFRK</sequence>
<feature type="transmembrane region" description="Helical" evidence="1">
    <location>
        <begin position="12"/>
        <end position="31"/>
    </location>
</feature>
<reference evidence="2" key="1">
    <citation type="journal article" date="2018" name="Genome Biol.">
        <title>SKESA: strategic k-mer extension for scrupulous assemblies.</title>
        <authorList>
            <person name="Souvorov A."/>
            <person name="Agarwala R."/>
            <person name="Lipman D.J."/>
        </authorList>
    </citation>
    <scope>NUCLEOTIDE SEQUENCE</scope>
    <source>
        <strain evidence="2">MA.CK_00/00001968</strain>
    </source>
</reference>
<dbReference type="EMBL" id="DAAUQX010000064">
    <property type="protein sequence ID" value="HAF2130462.1"/>
    <property type="molecule type" value="Genomic_DNA"/>
</dbReference>
<name>A0A743PJ59_SALER</name>
<comment type="caution">
    <text evidence="2">The sequence shown here is derived from an EMBL/GenBank/DDBJ whole genome shotgun (WGS) entry which is preliminary data.</text>
</comment>
<accession>A0A743PJ59</accession>
<feature type="transmembrane region" description="Helical" evidence="1">
    <location>
        <begin position="43"/>
        <end position="64"/>
    </location>
</feature>
<keyword evidence="1" id="KW-0812">Transmembrane</keyword>
<reference evidence="2" key="2">
    <citation type="submission" date="2020-02" db="EMBL/GenBank/DDBJ databases">
        <authorList>
            <consortium name="NCBI Pathogen Detection Project"/>
        </authorList>
    </citation>
    <scope>NUCLEOTIDE SEQUENCE</scope>
    <source>
        <strain evidence="2">MA.CK_00/00001968</strain>
    </source>
</reference>
<protein>
    <submittedName>
        <fullName evidence="2">Uncharacterized protein</fullName>
    </submittedName>
</protein>
<gene>
    <name evidence="2" type="ORF">G9F27_004756</name>
</gene>
<keyword evidence="1" id="KW-0472">Membrane</keyword>
<keyword evidence="1" id="KW-1133">Transmembrane helix</keyword>
<evidence type="ECO:0000313" key="2">
    <source>
        <dbReference type="EMBL" id="HAF2130462.1"/>
    </source>
</evidence>
<organism evidence="2">
    <name type="scientific">Salmonella enterica</name>
    <name type="common">Salmonella choleraesuis</name>
    <dbReference type="NCBI Taxonomy" id="28901"/>
    <lineage>
        <taxon>Bacteria</taxon>
        <taxon>Pseudomonadati</taxon>
        <taxon>Pseudomonadota</taxon>
        <taxon>Gammaproteobacteria</taxon>
        <taxon>Enterobacterales</taxon>
        <taxon>Enterobacteriaceae</taxon>
        <taxon>Salmonella</taxon>
    </lineage>
</organism>
<evidence type="ECO:0000256" key="1">
    <source>
        <dbReference type="SAM" id="Phobius"/>
    </source>
</evidence>
<proteinExistence type="predicted"/>